<evidence type="ECO:0000256" key="11">
    <source>
        <dbReference type="ARBA" id="ARBA00031350"/>
    </source>
</evidence>
<dbReference type="EC" id="2.1.1.77" evidence="3"/>
<feature type="compositionally biased region" description="Basic residues" evidence="12">
    <location>
        <begin position="10"/>
        <end position="21"/>
    </location>
</feature>
<evidence type="ECO:0000256" key="3">
    <source>
        <dbReference type="ARBA" id="ARBA00011890"/>
    </source>
</evidence>
<dbReference type="EMBL" id="VDLY02000002">
    <property type="protein sequence ID" value="KAB8169936.1"/>
    <property type="molecule type" value="Genomic_DNA"/>
</dbReference>
<sequence length="382" mass="41070">MVLGGEPHRTAYRRSARRVPTRKVTVTDSENARIREFAERLIGADSSAWTATFAQVPRHHFAPSFYAMTGGGWKEVKDGDPGYLDGVYSDAALTTQTDDKGIPNSSSSEPSLMLAMLEALNVRPGDAVFELGTGTGYNAALLCARLGDARVVSVDVDEELVRVARDRLAELGYSPTLAAGDGAAGYPEKAPYDRLIATARLRSVPRAFLEQSADGAVMVVPIGFGVARLSVTGKAEADGHFMPVPAHFMPRRAEGAAPRFAELETQEARPTSVNVAEVLDRLSFPLSLVMPDYTSCTWVDDDGTPSAFGLWTGDGSTATATVTGKVRQTGPRHLWDELEQLAVTFEDIGSVSREDFGIIVTPDGQRVWYGAEDGPSWALTAE</sequence>
<evidence type="ECO:0000256" key="8">
    <source>
        <dbReference type="ARBA" id="ARBA00022691"/>
    </source>
</evidence>
<evidence type="ECO:0000256" key="12">
    <source>
        <dbReference type="SAM" id="MobiDB-lite"/>
    </source>
</evidence>
<evidence type="ECO:0000256" key="5">
    <source>
        <dbReference type="ARBA" id="ARBA00022490"/>
    </source>
</evidence>
<keyword evidence="5" id="KW-0963">Cytoplasm</keyword>
<organism evidence="13 14">
    <name type="scientific">Streptomyces mimosae</name>
    <dbReference type="NCBI Taxonomy" id="2586635"/>
    <lineage>
        <taxon>Bacteria</taxon>
        <taxon>Bacillati</taxon>
        <taxon>Actinomycetota</taxon>
        <taxon>Actinomycetes</taxon>
        <taxon>Kitasatosporales</taxon>
        <taxon>Streptomycetaceae</taxon>
        <taxon>Streptomyces</taxon>
    </lineage>
</organism>
<comment type="subcellular location">
    <subcellularLocation>
        <location evidence="1">Cytoplasm</location>
    </subcellularLocation>
</comment>
<dbReference type="OrthoDB" id="5143400at2"/>
<keyword evidence="14" id="KW-1185">Reference proteome</keyword>
<evidence type="ECO:0000256" key="9">
    <source>
        <dbReference type="ARBA" id="ARBA00030757"/>
    </source>
</evidence>
<name>A0A5N6APD3_9ACTN</name>
<dbReference type="SUPFAM" id="SSF53335">
    <property type="entry name" value="S-adenosyl-L-methionine-dependent methyltransferases"/>
    <property type="match status" value="1"/>
</dbReference>
<dbReference type="CDD" id="cd02440">
    <property type="entry name" value="AdoMet_MTases"/>
    <property type="match status" value="1"/>
</dbReference>
<proteinExistence type="inferred from homology"/>
<comment type="caution">
    <text evidence="13">The sequence shown here is derived from an EMBL/GenBank/DDBJ whole genome shotgun (WGS) entry which is preliminary data.</text>
</comment>
<protein>
    <recommendedName>
        <fullName evidence="4">Protein-L-isoaspartate O-methyltransferase</fullName>
        <ecNumber evidence="3">2.1.1.77</ecNumber>
    </recommendedName>
    <alternativeName>
        <fullName evidence="11">L-isoaspartyl protein carboxyl methyltransferase</fullName>
    </alternativeName>
    <alternativeName>
        <fullName evidence="9">Protein L-isoaspartyl methyltransferase</fullName>
    </alternativeName>
    <alternativeName>
        <fullName evidence="10">Protein-beta-aspartate methyltransferase</fullName>
    </alternativeName>
</protein>
<keyword evidence="7" id="KW-0808">Transferase</keyword>
<evidence type="ECO:0000313" key="13">
    <source>
        <dbReference type="EMBL" id="KAB8169936.1"/>
    </source>
</evidence>
<comment type="similarity">
    <text evidence="2">Belongs to the methyltransferase superfamily. L-isoaspartyl/D-aspartyl protein methyltransferase family.</text>
</comment>
<evidence type="ECO:0000256" key="1">
    <source>
        <dbReference type="ARBA" id="ARBA00004496"/>
    </source>
</evidence>
<dbReference type="PANTHER" id="PTHR11579">
    <property type="entry name" value="PROTEIN-L-ISOASPARTATE O-METHYLTRANSFERASE"/>
    <property type="match status" value="1"/>
</dbReference>
<dbReference type="InterPro" id="IPR000682">
    <property type="entry name" value="PCMT"/>
</dbReference>
<dbReference type="InterPro" id="IPR029063">
    <property type="entry name" value="SAM-dependent_MTases_sf"/>
</dbReference>
<reference evidence="13" key="1">
    <citation type="submission" date="2019-10" db="EMBL/GenBank/DDBJ databases">
        <title>Nonomuraea sp. nov., isolated from Phyllanthus amarus.</title>
        <authorList>
            <person name="Klykleung N."/>
            <person name="Tanasupawat S."/>
        </authorList>
    </citation>
    <scope>NUCLEOTIDE SEQUENCE [LARGE SCALE GENOMIC DNA]</scope>
    <source>
        <strain evidence="13">3MP-10</strain>
    </source>
</reference>
<dbReference type="GO" id="GO:0005737">
    <property type="term" value="C:cytoplasm"/>
    <property type="evidence" value="ECO:0007669"/>
    <property type="project" value="UniProtKB-SubCell"/>
</dbReference>
<dbReference type="Pfam" id="PF01135">
    <property type="entry name" value="PCMT"/>
    <property type="match status" value="1"/>
</dbReference>
<feature type="region of interest" description="Disordered" evidence="12">
    <location>
        <begin position="1"/>
        <end position="24"/>
    </location>
</feature>
<evidence type="ECO:0000256" key="4">
    <source>
        <dbReference type="ARBA" id="ARBA00013346"/>
    </source>
</evidence>
<evidence type="ECO:0000313" key="14">
    <source>
        <dbReference type="Proteomes" id="UP000314251"/>
    </source>
</evidence>
<dbReference type="Proteomes" id="UP000314251">
    <property type="component" value="Unassembled WGS sequence"/>
</dbReference>
<evidence type="ECO:0000256" key="6">
    <source>
        <dbReference type="ARBA" id="ARBA00022603"/>
    </source>
</evidence>
<dbReference type="Gene3D" id="3.40.50.150">
    <property type="entry name" value="Vaccinia Virus protein VP39"/>
    <property type="match status" value="1"/>
</dbReference>
<accession>A0A5N6APD3</accession>
<evidence type="ECO:0000256" key="10">
    <source>
        <dbReference type="ARBA" id="ARBA00031323"/>
    </source>
</evidence>
<keyword evidence="8" id="KW-0949">S-adenosyl-L-methionine</keyword>
<gene>
    <name evidence="13" type="ORF">FH607_004320</name>
</gene>
<evidence type="ECO:0000256" key="7">
    <source>
        <dbReference type="ARBA" id="ARBA00022679"/>
    </source>
</evidence>
<dbReference type="PANTHER" id="PTHR11579:SF0">
    <property type="entry name" value="PROTEIN-L-ISOASPARTATE(D-ASPARTATE) O-METHYLTRANSFERASE"/>
    <property type="match status" value="1"/>
</dbReference>
<dbReference type="AlphaFoldDB" id="A0A5N6APD3"/>
<dbReference type="GO" id="GO:0004719">
    <property type="term" value="F:protein-L-isoaspartate (D-aspartate) O-methyltransferase activity"/>
    <property type="evidence" value="ECO:0007669"/>
    <property type="project" value="UniProtKB-EC"/>
</dbReference>
<keyword evidence="6 13" id="KW-0489">Methyltransferase</keyword>
<dbReference type="GO" id="GO:0032259">
    <property type="term" value="P:methylation"/>
    <property type="evidence" value="ECO:0007669"/>
    <property type="project" value="UniProtKB-KW"/>
</dbReference>
<evidence type="ECO:0000256" key="2">
    <source>
        <dbReference type="ARBA" id="ARBA00005369"/>
    </source>
</evidence>